<name>A0A7C8J7K5_ORBOL</name>
<organism evidence="1 2">
    <name type="scientific">Orbilia oligospora</name>
    <name type="common">Nematode-trapping fungus</name>
    <name type="synonym">Arthrobotrys oligospora</name>
    <dbReference type="NCBI Taxonomy" id="2813651"/>
    <lineage>
        <taxon>Eukaryota</taxon>
        <taxon>Fungi</taxon>
        <taxon>Dikarya</taxon>
        <taxon>Ascomycota</taxon>
        <taxon>Pezizomycotina</taxon>
        <taxon>Orbiliomycetes</taxon>
        <taxon>Orbiliales</taxon>
        <taxon>Orbiliaceae</taxon>
        <taxon>Orbilia</taxon>
    </lineage>
</organism>
<comment type="caution">
    <text evidence="1">The sequence shown here is derived from an EMBL/GenBank/DDBJ whole genome shotgun (WGS) entry which is preliminary data.</text>
</comment>
<reference evidence="1 2" key="1">
    <citation type="submission" date="2019-06" db="EMBL/GenBank/DDBJ databases">
        <authorList>
            <person name="Palmer J.M."/>
        </authorList>
    </citation>
    <scope>NUCLEOTIDE SEQUENCE [LARGE SCALE GENOMIC DNA]</scope>
    <source>
        <strain evidence="1 2">TWF102</strain>
    </source>
</reference>
<dbReference type="Proteomes" id="UP000475325">
    <property type="component" value="Unassembled WGS sequence"/>
</dbReference>
<evidence type="ECO:0000313" key="1">
    <source>
        <dbReference type="EMBL" id="KAF3091286.1"/>
    </source>
</evidence>
<sequence length="101" mass="11065">MYRSPSVFSAGLAWNISRNDFIRFLPIGQLILTSSSIYDTTGSRARPVALRVFPEHLPSASTHPKIWFLVGTENRPDSAAHRQNAGSLIENGARFLPSAPG</sequence>
<proteinExistence type="predicted"/>
<evidence type="ECO:0000313" key="2">
    <source>
        <dbReference type="Proteomes" id="UP000475325"/>
    </source>
</evidence>
<gene>
    <name evidence="1" type="ORF">TWF102_008837</name>
</gene>
<dbReference type="AlphaFoldDB" id="A0A7C8J7K5"/>
<protein>
    <submittedName>
        <fullName evidence="1">Uncharacterized protein</fullName>
    </submittedName>
</protein>
<accession>A0A7C8J7K5</accession>
<dbReference type="EMBL" id="WIQW01000057">
    <property type="protein sequence ID" value="KAF3091286.1"/>
    <property type="molecule type" value="Genomic_DNA"/>
</dbReference>